<feature type="region of interest" description="Disordered" evidence="1">
    <location>
        <begin position="23"/>
        <end position="63"/>
    </location>
</feature>
<dbReference type="AlphaFoldDB" id="A0A9W9Z686"/>
<proteinExistence type="predicted"/>
<comment type="caution">
    <text evidence="2">The sequence shown here is derived from an EMBL/GenBank/DDBJ whole genome shotgun (WGS) entry which is preliminary data.</text>
</comment>
<evidence type="ECO:0000313" key="3">
    <source>
        <dbReference type="Proteomes" id="UP001163046"/>
    </source>
</evidence>
<gene>
    <name evidence="2" type="ORF">OS493_039267</name>
</gene>
<feature type="non-terminal residue" evidence="2">
    <location>
        <position position="1"/>
    </location>
</feature>
<reference evidence="2" key="1">
    <citation type="submission" date="2023-01" db="EMBL/GenBank/DDBJ databases">
        <title>Genome assembly of the deep-sea coral Lophelia pertusa.</title>
        <authorList>
            <person name="Herrera S."/>
            <person name="Cordes E."/>
        </authorList>
    </citation>
    <scope>NUCLEOTIDE SEQUENCE</scope>
    <source>
        <strain evidence="2">USNM1676648</strain>
        <tissue evidence="2">Polyp</tissue>
    </source>
</reference>
<evidence type="ECO:0000313" key="2">
    <source>
        <dbReference type="EMBL" id="KAJ7375726.1"/>
    </source>
</evidence>
<organism evidence="2 3">
    <name type="scientific">Desmophyllum pertusum</name>
    <dbReference type="NCBI Taxonomy" id="174260"/>
    <lineage>
        <taxon>Eukaryota</taxon>
        <taxon>Metazoa</taxon>
        <taxon>Cnidaria</taxon>
        <taxon>Anthozoa</taxon>
        <taxon>Hexacorallia</taxon>
        <taxon>Scleractinia</taxon>
        <taxon>Caryophylliina</taxon>
        <taxon>Caryophylliidae</taxon>
        <taxon>Desmophyllum</taxon>
    </lineage>
</organism>
<sequence length="63" mass="7621">LHQAQRELREKLPTELGRKLVENSERLGKRQEKHRRELVKTPRKTLNDTRQTTYNTAHTKTWN</sequence>
<protein>
    <submittedName>
        <fullName evidence="2">Uncharacterized protein</fullName>
    </submittedName>
</protein>
<evidence type="ECO:0000256" key="1">
    <source>
        <dbReference type="SAM" id="MobiDB-lite"/>
    </source>
</evidence>
<dbReference type="EMBL" id="MU826521">
    <property type="protein sequence ID" value="KAJ7375726.1"/>
    <property type="molecule type" value="Genomic_DNA"/>
</dbReference>
<feature type="compositionally biased region" description="Polar residues" evidence="1">
    <location>
        <begin position="48"/>
        <end position="63"/>
    </location>
</feature>
<name>A0A9W9Z686_9CNID</name>
<accession>A0A9W9Z686</accession>
<keyword evidence="3" id="KW-1185">Reference proteome</keyword>
<dbReference type="Proteomes" id="UP001163046">
    <property type="component" value="Unassembled WGS sequence"/>
</dbReference>
<feature type="compositionally biased region" description="Basic and acidic residues" evidence="1">
    <location>
        <begin position="23"/>
        <end position="40"/>
    </location>
</feature>